<dbReference type="Gene3D" id="6.20.200.30">
    <property type="match status" value="1"/>
</dbReference>
<gene>
    <name evidence="5" type="ORF">BEMITA_LOCUS10695</name>
</gene>
<keyword evidence="3" id="KW-0443">Lipid metabolism</keyword>
<dbReference type="InterPro" id="IPR036249">
    <property type="entry name" value="Thioredoxin-like_sf"/>
</dbReference>
<dbReference type="SFLD" id="SFLDS00019">
    <property type="entry name" value="Glutathione_Transferase_(cytos"/>
    <property type="match status" value="1"/>
</dbReference>
<reference evidence="5" key="1">
    <citation type="submission" date="2021-12" db="EMBL/GenBank/DDBJ databases">
        <authorList>
            <person name="King R."/>
        </authorList>
    </citation>
    <scope>NUCLEOTIDE SEQUENCE</scope>
</reference>
<dbReference type="PROSITE" id="PS51354">
    <property type="entry name" value="GLUTAREDOXIN_2"/>
    <property type="match status" value="1"/>
</dbReference>
<dbReference type="PANTHER" id="PTHR12782">
    <property type="entry name" value="MICROSOMAL PROSTAGLANDIN E SYNTHASE-2"/>
    <property type="match status" value="1"/>
</dbReference>
<protein>
    <recommendedName>
        <fullName evidence="4">Glutaredoxin domain-containing protein</fullName>
    </recommendedName>
</protein>
<sequence>MAFYRAVRSVIQKSIRGGDSGLTAHPKRIIFDRFCGYSTAFKDPKPKTSWKSVIGYSAAFGTLIGGYYAYYKAPDPTPVPNKAESTYEILPTLPDVPASKKIEVPGHETGPKVILFQYPTCPFCCKVRAFLDFYGVSYDIVEVNPVLRQQIKWSKYKKVPIILVQVDGGYQQLNDSSMIISALRTLMLDKNANLSDIVNFYPSIKFKDLDGKVKSDVMNKYFVMNHKNKKDSDNDIDAEERKWRQWADEVLVHTLSPNVYRSKDEALQAFNWFSEAGEWEKNFSTWERYLIIYVGAFVMYFIGKSLKKKHALKDDVRESLYDECKYYVNNIRKQGTKFIGGNVPNLGDLAVYGVLSSIEGCDAFKDLMNNSSSVEQWYQDMKIAVNNHLGMNQATASLTRS</sequence>
<dbReference type="InterPro" id="IPR036282">
    <property type="entry name" value="Glutathione-S-Trfase_C_sf"/>
</dbReference>
<dbReference type="InterPro" id="IPR040079">
    <property type="entry name" value="Glutathione_S-Trfase"/>
</dbReference>
<dbReference type="GO" id="GO:0005739">
    <property type="term" value="C:mitochondrion"/>
    <property type="evidence" value="ECO:0007669"/>
    <property type="project" value="TreeGrafter"/>
</dbReference>
<dbReference type="InterPro" id="IPR034334">
    <property type="entry name" value="PGES2"/>
</dbReference>
<accession>A0A9P0ADJ5</accession>
<dbReference type="SFLD" id="SFLDG01203">
    <property type="entry name" value="Prostaglandin_E_synthase_like1"/>
    <property type="match status" value="1"/>
</dbReference>
<dbReference type="SFLD" id="SFLDG01182">
    <property type="entry name" value="Prostaglandin_E_synthase_like"/>
    <property type="match status" value="1"/>
</dbReference>
<dbReference type="GO" id="GO:0050220">
    <property type="term" value="F:prostaglandin-E synthase activity"/>
    <property type="evidence" value="ECO:0007669"/>
    <property type="project" value="InterPro"/>
</dbReference>
<evidence type="ECO:0000313" key="6">
    <source>
        <dbReference type="Proteomes" id="UP001152759"/>
    </source>
</evidence>
<proteinExistence type="inferred from homology"/>
<evidence type="ECO:0000256" key="1">
    <source>
        <dbReference type="ARBA" id="ARBA00002549"/>
    </source>
</evidence>
<feature type="domain" description="Glutaredoxin" evidence="4">
    <location>
        <begin position="113"/>
        <end position="164"/>
    </location>
</feature>
<dbReference type="Pfam" id="PF00462">
    <property type="entry name" value="Glutaredoxin"/>
    <property type="match status" value="1"/>
</dbReference>
<dbReference type="Proteomes" id="UP001152759">
    <property type="component" value="Chromosome 6"/>
</dbReference>
<comment type="function">
    <text evidence="1">Has a glutathione-disulfide oxidoreductase activity in the presence of NADPH and glutathione reductase. Reduces low molecular weight disulfides and proteins.</text>
</comment>
<dbReference type="InterPro" id="IPR034335">
    <property type="entry name" value="PGES2_C"/>
</dbReference>
<evidence type="ECO:0000313" key="5">
    <source>
        <dbReference type="EMBL" id="CAH0392148.1"/>
    </source>
</evidence>
<dbReference type="Gene3D" id="3.40.30.10">
    <property type="entry name" value="Glutaredoxin"/>
    <property type="match status" value="1"/>
</dbReference>
<dbReference type="CDD" id="cd03197">
    <property type="entry name" value="GST_C_mPGES2"/>
    <property type="match status" value="1"/>
</dbReference>
<dbReference type="PANTHER" id="PTHR12782:SF5">
    <property type="entry name" value="PROSTAGLANDIN E SYNTHASE 2"/>
    <property type="match status" value="1"/>
</dbReference>
<comment type="similarity">
    <text evidence="2">Belongs to the GST superfamily.</text>
</comment>
<evidence type="ECO:0000256" key="2">
    <source>
        <dbReference type="ARBA" id="ARBA00007409"/>
    </source>
</evidence>
<organism evidence="5 6">
    <name type="scientific">Bemisia tabaci</name>
    <name type="common">Sweetpotato whitefly</name>
    <name type="synonym">Aleurodes tabaci</name>
    <dbReference type="NCBI Taxonomy" id="7038"/>
    <lineage>
        <taxon>Eukaryota</taxon>
        <taxon>Metazoa</taxon>
        <taxon>Ecdysozoa</taxon>
        <taxon>Arthropoda</taxon>
        <taxon>Hexapoda</taxon>
        <taxon>Insecta</taxon>
        <taxon>Pterygota</taxon>
        <taxon>Neoptera</taxon>
        <taxon>Paraneoptera</taxon>
        <taxon>Hemiptera</taxon>
        <taxon>Sternorrhyncha</taxon>
        <taxon>Aleyrodoidea</taxon>
        <taxon>Aleyrodidae</taxon>
        <taxon>Aleyrodinae</taxon>
        <taxon>Bemisia</taxon>
    </lineage>
</organism>
<keyword evidence="6" id="KW-1185">Reference proteome</keyword>
<dbReference type="GO" id="GO:0006629">
    <property type="term" value="P:lipid metabolic process"/>
    <property type="evidence" value="ECO:0007669"/>
    <property type="project" value="UniProtKB-KW"/>
</dbReference>
<dbReference type="KEGG" id="btab:109042966"/>
<evidence type="ECO:0000256" key="3">
    <source>
        <dbReference type="ARBA" id="ARBA00023098"/>
    </source>
</evidence>
<dbReference type="SUPFAM" id="SSF47616">
    <property type="entry name" value="GST C-terminal domain-like"/>
    <property type="match status" value="1"/>
</dbReference>
<dbReference type="PROSITE" id="PS00195">
    <property type="entry name" value="GLUTAREDOXIN_1"/>
    <property type="match status" value="1"/>
</dbReference>
<name>A0A9P0ADJ5_BEMTA</name>
<dbReference type="EMBL" id="OU963867">
    <property type="protein sequence ID" value="CAH0392148.1"/>
    <property type="molecule type" value="Genomic_DNA"/>
</dbReference>
<dbReference type="Gene3D" id="1.20.1050.10">
    <property type="match status" value="1"/>
</dbReference>
<dbReference type="InterPro" id="IPR002109">
    <property type="entry name" value="Glutaredoxin"/>
</dbReference>
<dbReference type="InterPro" id="IPR011767">
    <property type="entry name" value="GLR_AS"/>
</dbReference>
<dbReference type="SUPFAM" id="SSF52833">
    <property type="entry name" value="Thioredoxin-like"/>
    <property type="match status" value="1"/>
</dbReference>
<evidence type="ECO:0000259" key="4">
    <source>
        <dbReference type="Pfam" id="PF00462"/>
    </source>
</evidence>
<dbReference type="AlphaFoldDB" id="A0A9P0ADJ5"/>